<sequence>MAFMLPGKELPMTDYCAFSKDHKCVKFTDYEITRHELEEADELCHGNWIEIQHLREYIDRLQALLIEHGITIPDEY</sequence>
<dbReference type="AlphaFoldDB" id="A0A0H5QMJ2"/>
<reference evidence="1" key="1">
    <citation type="submission" date="2015-06" db="EMBL/GenBank/DDBJ databases">
        <authorList>
            <person name="Joergensen T."/>
        </authorList>
    </citation>
    <scope>NUCLEOTIDE SEQUENCE</scope>
    <source>
        <plasmid evidence="1">pRGFK1342</plasmid>
    </source>
</reference>
<organism evidence="1">
    <name type="scientific">uncultured prokaryote</name>
    <dbReference type="NCBI Taxonomy" id="198431"/>
    <lineage>
        <taxon>unclassified sequences</taxon>
        <taxon>environmental samples</taxon>
    </lineage>
</organism>
<geneLocation type="plasmid" evidence="1">
    <name>pRGFK1342</name>
</geneLocation>
<accession>A0A0H5QMJ2</accession>
<name>A0A0H5QMJ2_9ZZZZ</name>
<proteinExistence type="predicted"/>
<keyword evidence="1" id="KW-0614">Plasmid</keyword>
<protein>
    <submittedName>
        <fullName evidence="1">Uncharacterized protein</fullName>
    </submittedName>
</protein>
<reference evidence="1" key="2">
    <citation type="submission" date="2015-07" db="EMBL/GenBank/DDBJ databases">
        <title>Plasmids, circular viruses and viroids from rat gut.</title>
        <authorList>
            <person name="Jorgensen T.J."/>
            <person name="Hansen M.A."/>
            <person name="Xu Z."/>
            <person name="Tabak M.A."/>
            <person name="Sorensen S.J."/>
            <person name="Hansen L.H."/>
        </authorList>
    </citation>
    <scope>NUCLEOTIDE SEQUENCE</scope>
    <source>
        <plasmid evidence="1">pRGFK1342</plasmid>
    </source>
</reference>
<dbReference type="NCBIfam" id="NF033850">
    <property type="entry name" value="LCxxNW"/>
    <property type="match status" value="1"/>
</dbReference>
<evidence type="ECO:0000313" key="1">
    <source>
        <dbReference type="EMBL" id="CRY96992.1"/>
    </source>
</evidence>
<dbReference type="EMBL" id="LN853905">
    <property type="protein sequence ID" value="CRY96992.1"/>
    <property type="molecule type" value="Genomic_DNA"/>
</dbReference>